<dbReference type="PANTHER" id="PTHR43639:SF1">
    <property type="entry name" value="SHORT-CHAIN DEHYDROGENASE_REDUCTASE FAMILY PROTEIN"/>
    <property type="match status" value="1"/>
</dbReference>
<reference evidence="5" key="1">
    <citation type="submission" date="2022-11" db="EMBL/GenBank/DDBJ databases">
        <authorList>
            <person name="Petersen C."/>
        </authorList>
    </citation>
    <scope>NUCLEOTIDE SEQUENCE</scope>
    <source>
        <strain evidence="5">IBT 21917</strain>
    </source>
</reference>
<dbReference type="FunFam" id="3.40.50.720:FF:000084">
    <property type="entry name" value="Short-chain dehydrogenase reductase"/>
    <property type="match status" value="1"/>
</dbReference>
<keyword evidence="3" id="KW-0560">Oxidoreductase</keyword>
<dbReference type="OrthoDB" id="47007at2759"/>
<name>A0A9W9LYN3_9EURO</name>
<comment type="caution">
    <text evidence="5">The sequence shown here is derived from an EMBL/GenBank/DDBJ whole genome shotgun (WGS) entry which is preliminary data.</text>
</comment>
<dbReference type="EMBL" id="JAPQKO010000001">
    <property type="protein sequence ID" value="KAJ5182753.1"/>
    <property type="molecule type" value="Genomic_DNA"/>
</dbReference>
<dbReference type="Gene3D" id="3.40.50.720">
    <property type="entry name" value="NAD(P)-binding Rossmann-like Domain"/>
    <property type="match status" value="1"/>
</dbReference>
<dbReference type="InterPro" id="IPR020904">
    <property type="entry name" value="Sc_DH/Rdtase_CS"/>
</dbReference>
<evidence type="ECO:0000256" key="3">
    <source>
        <dbReference type="ARBA" id="ARBA00023002"/>
    </source>
</evidence>
<dbReference type="PROSITE" id="PS00061">
    <property type="entry name" value="ADH_SHORT"/>
    <property type="match status" value="1"/>
</dbReference>
<dbReference type="AlphaFoldDB" id="A0A9W9LYN3"/>
<keyword evidence="6" id="KW-1185">Reference proteome</keyword>
<protein>
    <recommendedName>
        <fullName evidence="4">Ketoreductase domain-containing protein</fullName>
    </recommendedName>
</protein>
<dbReference type="PRINTS" id="PR00081">
    <property type="entry name" value="GDHRDH"/>
</dbReference>
<dbReference type="GO" id="GO:0016491">
    <property type="term" value="F:oxidoreductase activity"/>
    <property type="evidence" value="ECO:0007669"/>
    <property type="project" value="UniProtKB-KW"/>
</dbReference>
<accession>A0A9W9LYN3</accession>
<dbReference type="Proteomes" id="UP001146351">
    <property type="component" value="Unassembled WGS sequence"/>
</dbReference>
<dbReference type="PANTHER" id="PTHR43639">
    <property type="entry name" value="OXIDOREDUCTASE, SHORT-CHAIN DEHYDROGENASE/REDUCTASE FAMILY (AFU_ORTHOLOGUE AFUA_5G02870)"/>
    <property type="match status" value="1"/>
</dbReference>
<dbReference type="InterPro" id="IPR057326">
    <property type="entry name" value="KR_dom"/>
</dbReference>
<feature type="domain" description="Ketoreductase" evidence="4">
    <location>
        <begin position="11"/>
        <end position="195"/>
    </location>
</feature>
<evidence type="ECO:0000256" key="1">
    <source>
        <dbReference type="ARBA" id="ARBA00006484"/>
    </source>
</evidence>
<evidence type="ECO:0000313" key="6">
    <source>
        <dbReference type="Proteomes" id="UP001146351"/>
    </source>
</evidence>
<keyword evidence="2" id="KW-0521">NADP</keyword>
<evidence type="ECO:0000256" key="2">
    <source>
        <dbReference type="ARBA" id="ARBA00022857"/>
    </source>
</evidence>
<reference evidence="5" key="2">
    <citation type="journal article" date="2023" name="IMA Fungus">
        <title>Comparative genomic study of the Penicillium genus elucidates a diverse pangenome and 15 lateral gene transfer events.</title>
        <authorList>
            <person name="Petersen C."/>
            <person name="Sorensen T."/>
            <person name="Nielsen M.R."/>
            <person name="Sondergaard T.E."/>
            <person name="Sorensen J.L."/>
            <person name="Fitzpatrick D.A."/>
            <person name="Frisvad J.C."/>
            <person name="Nielsen K.L."/>
        </authorList>
    </citation>
    <scope>NUCLEOTIDE SEQUENCE</scope>
    <source>
        <strain evidence="5">IBT 21917</strain>
    </source>
</reference>
<dbReference type="Pfam" id="PF13561">
    <property type="entry name" value="adh_short_C2"/>
    <property type="match status" value="1"/>
</dbReference>
<proteinExistence type="inferred from homology"/>
<sequence length="264" mass="27334">MSTSNRELTGKIALVTGSSRGIGAAIAIKLASRGADIAINYHASAAAAAEVAAQVRAQGVRAITVQADVASQADVATLFERVVTDLGPLDIVVSNSGVEHFAPIAEVTGEDIDRVFNVNVKGQYFVAQQAHKHLKDHGRLMLTASVCAVMGVRDHAVYAASKAAVTGMTKSLAKDFGPRGITVNCLAAAGVKTDMYEAESAKYFGEAGKNMTIEQIEDALSKWSPLGRVGLPSDVAGAAALIASADSQWITGQTLQVCGGAYMA</sequence>
<gene>
    <name evidence="5" type="ORF">N7492_000369</name>
</gene>
<dbReference type="PRINTS" id="PR00080">
    <property type="entry name" value="SDRFAMILY"/>
</dbReference>
<evidence type="ECO:0000259" key="4">
    <source>
        <dbReference type="SMART" id="SM00822"/>
    </source>
</evidence>
<comment type="similarity">
    <text evidence="1">Belongs to the short-chain dehydrogenases/reductases (SDR) family.</text>
</comment>
<evidence type="ECO:0000313" key="5">
    <source>
        <dbReference type="EMBL" id="KAJ5182753.1"/>
    </source>
</evidence>
<dbReference type="SUPFAM" id="SSF51735">
    <property type="entry name" value="NAD(P)-binding Rossmann-fold domains"/>
    <property type="match status" value="1"/>
</dbReference>
<dbReference type="InterPro" id="IPR002347">
    <property type="entry name" value="SDR_fam"/>
</dbReference>
<dbReference type="SMART" id="SM00822">
    <property type="entry name" value="PKS_KR"/>
    <property type="match status" value="1"/>
</dbReference>
<organism evidence="5 6">
    <name type="scientific">Penicillium capsulatum</name>
    <dbReference type="NCBI Taxonomy" id="69766"/>
    <lineage>
        <taxon>Eukaryota</taxon>
        <taxon>Fungi</taxon>
        <taxon>Dikarya</taxon>
        <taxon>Ascomycota</taxon>
        <taxon>Pezizomycotina</taxon>
        <taxon>Eurotiomycetes</taxon>
        <taxon>Eurotiomycetidae</taxon>
        <taxon>Eurotiales</taxon>
        <taxon>Aspergillaceae</taxon>
        <taxon>Penicillium</taxon>
    </lineage>
</organism>
<dbReference type="InterPro" id="IPR036291">
    <property type="entry name" value="NAD(P)-bd_dom_sf"/>
</dbReference>